<evidence type="ECO:0000256" key="5">
    <source>
        <dbReference type="ARBA" id="ARBA00023136"/>
    </source>
</evidence>
<evidence type="ECO:0000313" key="8">
    <source>
        <dbReference type="Proteomes" id="UP000472839"/>
    </source>
</evidence>
<evidence type="ECO:0000313" key="7">
    <source>
        <dbReference type="EMBL" id="KAB7888572.1"/>
    </source>
</evidence>
<keyword evidence="6" id="KW-0012">Acyltransferase</keyword>
<keyword evidence="4" id="KW-0808">Transferase</keyword>
<dbReference type="PANTHER" id="PTHR30606">
    <property type="entry name" value="LIPID A BIOSYNTHESIS LAUROYL ACYLTRANSFERASE"/>
    <property type="match status" value="1"/>
</dbReference>
<dbReference type="GO" id="GO:0005886">
    <property type="term" value="C:plasma membrane"/>
    <property type="evidence" value="ECO:0007669"/>
    <property type="project" value="UniProtKB-SubCell"/>
</dbReference>
<dbReference type="GO" id="GO:0009247">
    <property type="term" value="P:glycolipid biosynthetic process"/>
    <property type="evidence" value="ECO:0007669"/>
    <property type="project" value="UniProtKB-ARBA"/>
</dbReference>
<organism evidence="7 8">
    <name type="scientific">Poseidonibacter ostreae</name>
    <dbReference type="NCBI Taxonomy" id="2654171"/>
    <lineage>
        <taxon>Bacteria</taxon>
        <taxon>Pseudomonadati</taxon>
        <taxon>Campylobacterota</taxon>
        <taxon>Epsilonproteobacteria</taxon>
        <taxon>Campylobacterales</taxon>
        <taxon>Arcobacteraceae</taxon>
        <taxon>Poseidonibacter</taxon>
    </lineage>
</organism>
<keyword evidence="2" id="KW-1003">Cell membrane</keyword>
<dbReference type="PANTHER" id="PTHR30606:SF9">
    <property type="entry name" value="LIPID A BIOSYNTHESIS LAUROYLTRANSFERASE"/>
    <property type="match status" value="1"/>
</dbReference>
<dbReference type="AlphaFoldDB" id="A0A6L4WSB0"/>
<proteinExistence type="predicted"/>
<sequence length="308" mass="36208">MKKLVYRLFLALVFILRKLPTSLRRAFFRGLAKIAYLLSSKTNRIIEANLNLVFDGKNENFEKLNKNEIEEIKKYSYFNMLLWAQSLIENLDITDEELKKNITIENQEIIEKLKNEKKAIIFISAHYGNMDMAGTYMNRMIMHTHQVMRQSNFEEIDDFIIKAREACGSKVILRNGAVKKLVKALMKKEAVSLIIDQNINSKDGTEVEFLGKKAYQSSTSSLLSRKFDAVIVPIGMFNQDDYKYKMKIYPPIYPIKTENEENDIKELSQLQANALSAIIHEDKKQWFWPHKRFKNHYREIYEKNTNNK</sequence>
<protein>
    <recommendedName>
        <fullName evidence="9">Lipid A biosynthesis acyltransferase</fullName>
    </recommendedName>
</protein>
<comment type="subcellular location">
    <subcellularLocation>
        <location evidence="1">Cell inner membrane</location>
    </subcellularLocation>
</comment>
<evidence type="ECO:0000256" key="6">
    <source>
        <dbReference type="ARBA" id="ARBA00023315"/>
    </source>
</evidence>
<evidence type="ECO:0000256" key="1">
    <source>
        <dbReference type="ARBA" id="ARBA00004533"/>
    </source>
</evidence>
<dbReference type="RefSeq" id="WP_152240838.1">
    <property type="nucleotide sequence ID" value="NZ_WFKI01000013.1"/>
</dbReference>
<dbReference type="Proteomes" id="UP000472839">
    <property type="component" value="Unassembled WGS sequence"/>
</dbReference>
<dbReference type="EMBL" id="WFKK01000023">
    <property type="protein sequence ID" value="KAB7888572.1"/>
    <property type="molecule type" value="Genomic_DNA"/>
</dbReference>
<reference evidence="7 8" key="1">
    <citation type="submission" date="2019-10" db="EMBL/GenBank/DDBJ databases">
        <title>Poseidonibacter ostreae sp. nov., isolated from the gut of the Ostrea denselamellosa.</title>
        <authorList>
            <person name="Choi A."/>
        </authorList>
    </citation>
    <scope>NUCLEOTIDE SEQUENCE [LARGE SCALE GENOMIC DNA]</scope>
    <source>
        <strain evidence="7 8">SJOD-M-33</strain>
    </source>
</reference>
<evidence type="ECO:0000256" key="4">
    <source>
        <dbReference type="ARBA" id="ARBA00022679"/>
    </source>
</evidence>
<evidence type="ECO:0000256" key="3">
    <source>
        <dbReference type="ARBA" id="ARBA00022519"/>
    </source>
</evidence>
<keyword evidence="3" id="KW-0997">Cell inner membrane</keyword>
<comment type="caution">
    <text evidence="7">The sequence shown here is derived from an EMBL/GenBank/DDBJ whole genome shotgun (WGS) entry which is preliminary data.</text>
</comment>
<dbReference type="GO" id="GO:0016746">
    <property type="term" value="F:acyltransferase activity"/>
    <property type="evidence" value="ECO:0007669"/>
    <property type="project" value="UniProtKB-KW"/>
</dbReference>
<keyword evidence="5" id="KW-0472">Membrane</keyword>
<gene>
    <name evidence="7" type="ORF">GBG19_08675</name>
</gene>
<accession>A0A6L4WSB0</accession>
<evidence type="ECO:0008006" key="9">
    <source>
        <dbReference type="Google" id="ProtNLM"/>
    </source>
</evidence>
<evidence type="ECO:0000256" key="2">
    <source>
        <dbReference type="ARBA" id="ARBA00022475"/>
    </source>
</evidence>
<dbReference type="InterPro" id="IPR004960">
    <property type="entry name" value="LipA_acyltrans"/>
</dbReference>
<name>A0A6L4WSB0_9BACT</name>
<dbReference type="Pfam" id="PF03279">
    <property type="entry name" value="Lip_A_acyltrans"/>
    <property type="match status" value="1"/>
</dbReference>
<dbReference type="CDD" id="cd07984">
    <property type="entry name" value="LPLAT_LABLAT-like"/>
    <property type="match status" value="1"/>
</dbReference>